<sequence length="69" mass="7908">MKDKDSEKGAMLRRTAPSRQKQAKEYLKGQVPGVMAHYAPDAVPDPDEGWVESDETVHRLAHWREEAIY</sequence>
<evidence type="ECO:0000313" key="3">
    <source>
        <dbReference type="Proteomes" id="UP000003438"/>
    </source>
</evidence>
<feature type="compositionally biased region" description="Basic and acidic residues" evidence="1">
    <location>
        <begin position="1"/>
        <end position="10"/>
    </location>
</feature>
<dbReference type="EMBL" id="ACBY02000025">
    <property type="protein sequence ID" value="EFB75500.1"/>
    <property type="molecule type" value="Genomic_DNA"/>
</dbReference>
<feature type="region of interest" description="Disordered" evidence="1">
    <location>
        <begin position="1"/>
        <end position="22"/>
    </location>
</feature>
<protein>
    <submittedName>
        <fullName evidence="2">Uncharacterized protein</fullName>
    </submittedName>
</protein>
<comment type="caution">
    <text evidence="2">The sequence shown here is derived from an EMBL/GenBank/DDBJ whole genome shotgun (WGS) entry which is preliminary data.</text>
</comment>
<dbReference type="HOGENOM" id="CLU_2774367_0_0_9"/>
<proteinExistence type="predicted"/>
<dbReference type="OrthoDB" id="1861165at2"/>
<evidence type="ECO:0000256" key="1">
    <source>
        <dbReference type="SAM" id="MobiDB-lite"/>
    </source>
</evidence>
<dbReference type="RefSeq" id="WP_007047484.1">
    <property type="nucleotide sequence ID" value="NZ_GG704769.1"/>
</dbReference>
<dbReference type="STRING" id="411471.SUBVAR_06118"/>
<gene>
    <name evidence="2" type="ORF">SUBVAR_06118</name>
</gene>
<accession>D1PP04</accession>
<dbReference type="AlphaFoldDB" id="D1PP04"/>
<name>D1PP04_9FIRM</name>
<evidence type="ECO:0000313" key="2">
    <source>
        <dbReference type="EMBL" id="EFB75500.1"/>
    </source>
</evidence>
<organism evidence="2 3">
    <name type="scientific">Subdoligranulum variabile DSM 15176</name>
    <dbReference type="NCBI Taxonomy" id="411471"/>
    <lineage>
        <taxon>Bacteria</taxon>
        <taxon>Bacillati</taxon>
        <taxon>Bacillota</taxon>
        <taxon>Clostridia</taxon>
        <taxon>Eubacteriales</taxon>
        <taxon>Oscillospiraceae</taxon>
        <taxon>Subdoligranulum</taxon>
    </lineage>
</organism>
<dbReference type="Proteomes" id="UP000003438">
    <property type="component" value="Unassembled WGS sequence"/>
</dbReference>
<keyword evidence="3" id="KW-1185">Reference proteome</keyword>
<reference evidence="2" key="1">
    <citation type="submission" date="2009-12" db="EMBL/GenBank/DDBJ databases">
        <authorList>
            <person name="Weinstock G."/>
            <person name="Sodergren E."/>
            <person name="Clifton S."/>
            <person name="Fulton L."/>
            <person name="Fulton B."/>
            <person name="Courtney L."/>
            <person name="Fronick C."/>
            <person name="Harrison M."/>
            <person name="Strong C."/>
            <person name="Farmer C."/>
            <person name="Delahaunty K."/>
            <person name="Markovic C."/>
            <person name="Hall O."/>
            <person name="Minx P."/>
            <person name="Tomlinson C."/>
            <person name="Mitreva M."/>
            <person name="Nelson J."/>
            <person name="Hou S."/>
            <person name="Wollam A."/>
            <person name="Pepin K.H."/>
            <person name="Johnson M."/>
            <person name="Bhonagiri V."/>
            <person name="Nash W.E."/>
            <person name="Warren W."/>
            <person name="Chinwalla A."/>
            <person name="Mardis E.R."/>
            <person name="Wilson R.K."/>
        </authorList>
    </citation>
    <scope>NUCLEOTIDE SEQUENCE [LARGE SCALE GENOMIC DNA]</scope>
    <source>
        <strain evidence="2">DSM 15176</strain>
    </source>
</reference>